<evidence type="ECO:0000313" key="2">
    <source>
        <dbReference type="EMBL" id="CAA9360923.1"/>
    </source>
</evidence>
<organism evidence="2">
    <name type="scientific">uncultured Gemmatimonadaceae bacterium</name>
    <dbReference type="NCBI Taxonomy" id="246130"/>
    <lineage>
        <taxon>Bacteria</taxon>
        <taxon>Pseudomonadati</taxon>
        <taxon>Gemmatimonadota</taxon>
        <taxon>Gemmatimonadia</taxon>
        <taxon>Gemmatimonadales</taxon>
        <taxon>Gemmatimonadaceae</taxon>
        <taxon>environmental samples</taxon>
    </lineage>
</organism>
<dbReference type="EMBL" id="CADCTU010000879">
    <property type="protein sequence ID" value="CAA9360923.1"/>
    <property type="molecule type" value="Genomic_DNA"/>
</dbReference>
<feature type="compositionally biased region" description="Low complexity" evidence="1">
    <location>
        <begin position="1"/>
        <end position="27"/>
    </location>
</feature>
<feature type="region of interest" description="Disordered" evidence="1">
    <location>
        <begin position="1"/>
        <end position="60"/>
    </location>
</feature>
<feature type="non-terminal residue" evidence="2">
    <location>
        <position position="60"/>
    </location>
</feature>
<sequence>CTASPGSNGSARSASSRSSAATSPRPTCSRWAGPRRTTPAIRTTPTTREGSAALSPAAHA</sequence>
<gene>
    <name evidence="2" type="ORF">AVDCRST_MAG11-4112</name>
</gene>
<feature type="compositionally biased region" description="Low complexity" evidence="1">
    <location>
        <begin position="34"/>
        <end position="48"/>
    </location>
</feature>
<protein>
    <submittedName>
        <fullName evidence="2">Uncharacterized protein</fullName>
    </submittedName>
</protein>
<accession>A0A6J4MJ57</accession>
<proteinExistence type="predicted"/>
<dbReference type="AlphaFoldDB" id="A0A6J4MJ57"/>
<name>A0A6J4MJ57_9BACT</name>
<reference evidence="2" key="1">
    <citation type="submission" date="2020-02" db="EMBL/GenBank/DDBJ databases">
        <authorList>
            <person name="Meier V. D."/>
        </authorList>
    </citation>
    <scope>NUCLEOTIDE SEQUENCE</scope>
    <source>
        <strain evidence="2">AVDCRST_MAG11</strain>
    </source>
</reference>
<feature type="non-terminal residue" evidence="2">
    <location>
        <position position="1"/>
    </location>
</feature>
<evidence type="ECO:0000256" key="1">
    <source>
        <dbReference type="SAM" id="MobiDB-lite"/>
    </source>
</evidence>